<feature type="chain" id="PRO_5045526901" description="Proline iminopeptidase" evidence="2">
    <location>
        <begin position="20"/>
        <end position="476"/>
    </location>
</feature>
<dbReference type="PANTHER" id="PTHR43722:SF1">
    <property type="entry name" value="PROLINE IMINOPEPTIDASE"/>
    <property type="match status" value="1"/>
</dbReference>
<keyword evidence="6" id="KW-1185">Reference proteome</keyword>
<dbReference type="InterPro" id="IPR000073">
    <property type="entry name" value="AB_hydrolase_1"/>
</dbReference>
<dbReference type="Pfam" id="PF08386">
    <property type="entry name" value="Abhydrolase_4"/>
    <property type="match status" value="1"/>
</dbReference>
<evidence type="ECO:0000259" key="4">
    <source>
        <dbReference type="Pfam" id="PF08386"/>
    </source>
</evidence>
<dbReference type="PANTHER" id="PTHR43722">
    <property type="entry name" value="PROLINE IMINOPEPTIDASE"/>
    <property type="match status" value="1"/>
</dbReference>
<dbReference type="Proteomes" id="UP001174839">
    <property type="component" value="Unassembled WGS sequence"/>
</dbReference>
<organism evidence="5 6">
    <name type="scientific">Robiginitalea aurantiaca</name>
    <dbReference type="NCBI Taxonomy" id="3056915"/>
    <lineage>
        <taxon>Bacteria</taxon>
        <taxon>Pseudomonadati</taxon>
        <taxon>Bacteroidota</taxon>
        <taxon>Flavobacteriia</taxon>
        <taxon>Flavobacteriales</taxon>
        <taxon>Flavobacteriaceae</taxon>
        <taxon>Robiginitalea</taxon>
    </lineage>
</organism>
<dbReference type="SUPFAM" id="SSF53474">
    <property type="entry name" value="alpha/beta-Hydrolases"/>
    <property type="match status" value="1"/>
</dbReference>
<dbReference type="InterPro" id="IPR013595">
    <property type="entry name" value="Pept_S33_TAP-like_C"/>
</dbReference>
<evidence type="ECO:0000313" key="6">
    <source>
        <dbReference type="Proteomes" id="UP001174839"/>
    </source>
</evidence>
<proteinExistence type="predicted"/>
<feature type="domain" description="Peptidase S33 tripeptidyl aminopeptidase-like C-terminal" evidence="4">
    <location>
        <begin position="401"/>
        <end position="470"/>
    </location>
</feature>
<evidence type="ECO:0000259" key="3">
    <source>
        <dbReference type="Pfam" id="PF00561"/>
    </source>
</evidence>
<dbReference type="EMBL" id="JAUDUY010000002">
    <property type="protein sequence ID" value="MDM9630921.1"/>
    <property type="molecule type" value="Genomic_DNA"/>
</dbReference>
<dbReference type="InterPro" id="IPR005944">
    <property type="entry name" value="Pro_iminopeptidase"/>
</dbReference>
<dbReference type="InterPro" id="IPR029058">
    <property type="entry name" value="AB_hydrolase_fold"/>
</dbReference>
<evidence type="ECO:0000256" key="1">
    <source>
        <dbReference type="ARBA" id="ARBA00021843"/>
    </source>
</evidence>
<evidence type="ECO:0000313" key="5">
    <source>
        <dbReference type="EMBL" id="MDM9630921.1"/>
    </source>
</evidence>
<accession>A0ABT7WDC6</accession>
<feature type="signal peptide" evidence="2">
    <location>
        <begin position="1"/>
        <end position="19"/>
    </location>
</feature>
<feature type="domain" description="AB hydrolase-1" evidence="3">
    <location>
        <begin position="77"/>
        <end position="250"/>
    </location>
</feature>
<dbReference type="RefSeq" id="WP_289724283.1">
    <property type="nucleotide sequence ID" value="NZ_JAUDUY010000002.1"/>
</dbReference>
<name>A0ABT7WDC6_9FLAO</name>
<reference evidence="5" key="1">
    <citation type="submission" date="2023-06" db="EMBL/GenBank/DDBJ databases">
        <title>Robiginitalea aurantiacus sp. nov. and Algoriphagus sediminis sp. nov., isolated from coastal sediment.</title>
        <authorList>
            <person name="Zhou Z.Y."/>
            <person name="An J."/>
            <person name="Jia Y.W."/>
            <person name="Du Z.J."/>
        </authorList>
    </citation>
    <scope>NUCLEOTIDE SEQUENCE</scope>
    <source>
        <strain evidence="5">M39</strain>
    </source>
</reference>
<dbReference type="Pfam" id="PF00561">
    <property type="entry name" value="Abhydrolase_1"/>
    <property type="match status" value="1"/>
</dbReference>
<comment type="caution">
    <text evidence="5">The sequence shown here is derived from an EMBL/GenBank/DDBJ whole genome shotgun (WGS) entry which is preliminary data.</text>
</comment>
<keyword evidence="5" id="KW-0378">Hydrolase</keyword>
<sequence>MKSLLLYALLLVFAGNVLDMRGQDPGEYALPTWLTQHEAVTAGVLEVPENHDKPKGKQIQIAYAVVRAKEPVEGAHPMIFFSGGPGGVTLDEGLLGAIMEHPFRQSRDVILFDQRGIGLSSPLPDMSFDSFEILAKDADPEGELALTRQMIEAYKIKCAEFNVEPAHYNSQQSARDVGMLFEHLGYAKYNLFGGSYGTRLARVVQDLFPDAVYSSVLDSPAPLSGDFLLNRLNSFSLSLSRIFDYCNDTPECKKAYPDLEGDYFKAIDHLEKSPLHVTLRDSIPFVINEQDGIYLIRRLLYQDNSREKAPELIHAFLNGEGEVLQNVLEFEYRLTGGLNLTMLLSVEKYENFNPENTPETIREVYQDYPLVPVKLGFFDAFYQAGMDWHPGHMPLEDRHFEESDIPTLIFVNRYDPVTPPKNGVLFKKQLNNGTLLILDEGGHGGGNGDCKDQVIVAFMDNPNQSPDVSCLNLYKE</sequence>
<keyword evidence="2" id="KW-0732">Signal</keyword>
<evidence type="ECO:0000256" key="2">
    <source>
        <dbReference type="SAM" id="SignalP"/>
    </source>
</evidence>
<dbReference type="GO" id="GO:0016787">
    <property type="term" value="F:hydrolase activity"/>
    <property type="evidence" value="ECO:0007669"/>
    <property type="project" value="UniProtKB-KW"/>
</dbReference>
<gene>
    <name evidence="5" type="ORF">QU605_05535</name>
</gene>
<protein>
    <recommendedName>
        <fullName evidence="1">Proline iminopeptidase</fullName>
    </recommendedName>
</protein>
<dbReference type="Gene3D" id="3.40.50.1820">
    <property type="entry name" value="alpha/beta hydrolase"/>
    <property type="match status" value="1"/>
</dbReference>